<organism evidence="1 2">
    <name type="scientific">Psychrobacter luti</name>
    <dbReference type="NCBI Taxonomy" id="198481"/>
    <lineage>
        <taxon>Bacteria</taxon>
        <taxon>Pseudomonadati</taxon>
        <taxon>Pseudomonadota</taxon>
        <taxon>Gammaproteobacteria</taxon>
        <taxon>Moraxellales</taxon>
        <taxon>Moraxellaceae</taxon>
        <taxon>Psychrobacter</taxon>
    </lineage>
</organism>
<accession>A0A839T8M5</accession>
<dbReference type="Proteomes" id="UP000588111">
    <property type="component" value="Unassembled WGS sequence"/>
</dbReference>
<dbReference type="AlphaFoldDB" id="A0A839T8M5"/>
<gene>
    <name evidence="1" type="ORF">FHS24_000298</name>
</gene>
<reference evidence="1 2" key="1">
    <citation type="submission" date="2020-08" db="EMBL/GenBank/DDBJ databases">
        <title>Genomic Encyclopedia of Type Strains, Phase III (KMG-III): the genomes of soil and plant-associated and newly described type strains.</title>
        <authorList>
            <person name="Whitman W."/>
        </authorList>
    </citation>
    <scope>NUCLEOTIDE SEQUENCE [LARGE SCALE GENOMIC DNA]</scope>
    <source>
        <strain evidence="1 2">CECT 5885</strain>
    </source>
</reference>
<dbReference type="EMBL" id="JACHXL010000001">
    <property type="protein sequence ID" value="MBB3105807.1"/>
    <property type="molecule type" value="Genomic_DNA"/>
</dbReference>
<name>A0A839T8M5_9GAMM</name>
<sequence>MRAKKLKKVNRPGIIGDLTLLKNTTMKARNYKLEIKERAIHMLIEAANNYLLHGQPSKSSVAKGFLLSVYRDTN</sequence>
<evidence type="ECO:0000313" key="1">
    <source>
        <dbReference type="EMBL" id="MBB3105807.1"/>
    </source>
</evidence>
<comment type="caution">
    <text evidence="1">The sequence shown here is derived from an EMBL/GenBank/DDBJ whole genome shotgun (WGS) entry which is preliminary data.</text>
</comment>
<evidence type="ECO:0000313" key="2">
    <source>
        <dbReference type="Proteomes" id="UP000588111"/>
    </source>
</evidence>
<proteinExistence type="predicted"/>
<protein>
    <submittedName>
        <fullName evidence="1">Uncharacterized protein</fullName>
    </submittedName>
</protein>
<keyword evidence="2" id="KW-1185">Reference proteome</keyword>